<protein>
    <submittedName>
        <fullName evidence="2">Uncharacterized protein</fullName>
    </submittedName>
</protein>
<evidence type="ECO:0000313" key="2">
    <source>
        <dbReference type="EMBL" id="KAH9518147.1"/>
    </source>
</evidence>
<evidence type="ECO:0000256" key="1">
    <source>
        <dbReference type="SAM" id="MobiDB-lite"/>
    </source>
</evidence>
<dbReference type="EMBL" id="ASGP02000003">
    <property type="protein sequence ID" value="KAH9518147.1"/>
    <property type="molecule type" value="Genomic_DNA"/>
</dbReference>
<feature type="region of interest" description="Disordered" evidence="1">
    <location>
        <begin position="456"/>
        <end position="554"/>
    </location>
</feature>
<gene>
    <name evidence="2" type="ORF">DERF_008744</name>
</gene>
<reference evidence="2" key="2">
    <citation type="journal article" date="2022" name="Res Sq">
        <title>Comparative Genomics Reveals Insights into the Divergent Evolution of Astigmatic Mites and Household Pest Adaptations.</title>
        <authorList>
            <person name="Xiong Q."/>
            <person name="Wan A.T.-Y."/>
            <person name="Liu X.-Y."/>
            <person name="Fung C.S.-H."/>
            <person name="Xiao X."/>
            <person name="Malainual N."/>
            <person name="Hou J."/>
            <person name="Wang L."/>
            <person name="Wang M."/>
            <person name="Yang K."/>
            <person name="Cui Y."/>
            <person name="Leung E."/>
            <person name="Nong W."/>
            <person name="Shin S.-K."/>
            <person name="Au S."/>
            <person name="Jeong K.Y."/>
            <person name="Chew F.T."/>
            <person name="Hui J."/>
            <person name="Leung T.F."/>
            <person name="Tungtrongchitr A."/>
            <person name="Zhong N."/>
            <person name="Liu Z."/>
            <person name="Tsui S."/>
        </authorList>
    </citation>
    <scope>NUCLEOTIDE SEQUENCE</scope>
    <source>
        <strain evidence="2">Derf</strain>
        <tissue evidence="2">Whole organism</tissue>
    </source>
</reference>
<dbReference type="Proteomes" id="UP000790347">
    <property type="component" value="Unassembled WGS sequence"/>
</dbReference>
<keyword evidence="3" id="KW-1185">Reference proteome</keyword>
<dbReference type="AlphaFoldDB" id="A0A922I3V7"/>
<name>A0A922I3V7_DERFA</name>
<feature type="compositionally biased region" description="Basic and acidic residues" evidence="1">
    <location>
        <begin position="456"/>
        <end position="468"/>
    </location>
</feature>
<reference evidence="2" key="1">
    <citation type="submission" date="2013-05" db="EMBL/GenBank/DDBJ databases">
        <authorList>
            <person name="Yim A.K.Y."/>
            <person name="Chan T.F."/>
            <person name="Ji K.M."/>
            <person name="Liu X.Y."/>
            <person name="Zhou J.W."/>
            <person name="Li R.Q."/>
            <person name="Yang K.Y."/>
            <person name="Li J."/>
            <person name="Li M."/>
            <person name="Law P.T.W."/>
            <person name="Wu Y.L."/>
            <person name="Cai Z.L."/>
            <person name="Qin H."/>
            <person name="Bao Y."/>
            <person name="Leung R.K.K."/>
            <person name="Ng P.K.S."/>
            <person name="Zou J."/>
            <person name="Zhong X.J."/>
            <person name="Ran P.X."/>
            <person name="Zhong N.S."/>
            <person name="Liu Z.G."/>
            <person name="Tsui S.K.W."/>
        </authorList>
    </citation>
    <scope>NUCLEOTIDE SEQUENCE</scope>
    <source>
        <strain evidence="2">Derf</strain>
        <tissue evidence="2">Whole organism</tissue>
    </source>
</reference>
<feature type="compositionally biased region" description="Basic and acidic residues" evidence="1">
    <location>
        <begin position="498"/>
        <end position="526"/>
    </location>
</feature>
<proteinExistence type="predicted"/>
<comment type="caution">
    <text evidence="2">The sequence shown here is derived from an EMBL/GenBank/DDBJ whole genome shotgun (WGS) entry which is preliminary data.</text>
</comment>
<accession>A0A922I3V7</accession>
<sequence length="554" mass="64461">MNLNRPGPSRRHISSGTDNVSSTPMFTESYFTVDSDNFDQTTAKTSSSSPAVPPSTQWFNNYNQMNSFFNQNDNYGISSPTPPVSCSSSWQQPPSMPPMSGFSSGRIPQQQFHQPMFPNQQFLMAADQQLLSNPMNGAESQTLLNFSLEDAFDYIESYIVDSGIDFNVYQFSQRPVFVTFVQLVTACFVSIGDKSMNFNQRTKMEDVWKKLNSQFESLSLNIRIHLHDLKLMSHNETSTNKVIKAFAYLLKNRLSLILNSLKELKPLRQNDIIDTKTIFRIDPDFTMEFPELELLKLSNRTNIDFKSLTLIDENIIKDLQTIDNELKNIDQSTYKFESDIIKMNDEIKLLEDELKELDERKIIEEKFTELIQKHSKDLKNLKINFHTLPLMKNLEILQKKRNEFSTNNDSNDRFDDLIRFIEQFENDAMANIDENMEPITNIIEQLDKSINEKMNMESAKHQSIEKESQQNNSNKTDEIGEINENQVVDDQRKKTRSKTQETKTKRPRQKDQKKKDENQVVEEPRMTRSRARQIMTEQSPKQPKQMPSKRGKKN</sequence>
<feature type="compositionally biased region" description="Low complexity" evidence="1">
    <location>
        <begin position="84"/>
        <end position="102"/>
    </location>
</feature>
<feature type="region of interest" description="Disordered" evidence="1">
    <location>
        <begin position="80"/>
        <end position="102"/>
    </location>
</feature>
<feature type="region of interest" description="Disordered" evidence="1">
    <location>
        <begin position="1"/>
        <end position="21"/>
    </location>
</feature>
<evidence type="ECO:0000313" key="3">
    <source>
        <dbReference type="Proteomes" id="UP000790347"/>
    </source>
</evidence>
<organism evidence="2 3">
    <name type="scientific">Dermatophagoides farinae</name>
    <name type="common">American house dust mite</name>
    <dbReference type="NCBI Taxonomy" id="6954"/>
    <lineage>
        <taxon>Eukaryota</taxon>
        <taxon>Metazoa</taxon>
        <taxon>Ecdysozoa</taxon>
        <taxon>Arthropoda</taxon>
        <taxon>Chelicerata</taxon>
        <taxon>Arachnida</taxon>
        <taxon>Acari</taxon>
        <taxon>Acariformes</taxon>
        <taxon>Sarcoptiformes</taxon>
        <taxon>Astigmata</taxon>
        <taxon>Psoroptidia</taxon>
        <taxon>Analgoidea</taxon>
        <taxon>Pyroglyphidae</taxon>
        <taxon>Dermatophagoidinae</taxon>
        <taxon>Dermatophagoides</taxon>
    </lineage>
</organism>